<feature type="domain" description="PTS EIIC type-3" evidence="10">
    <location>
        <begin position="8"/>
        <end position="407"/>
    </location>
</feature>
<feature type="transmembrane region" description="Helical" evidence="9">
    <location>
        <begin position="377"/>
        <end position="405"/>
    </location>
</feature>
<dbReference type="PIRSF" id="PIRSF006351">
    <property type="entry name" value="PTS_EIIC-Cellobiose"/>
    <property type="match status" value="1"/>
</dbReference>
<dbReference type="InterPro" id="IPR051088">
    <property type="entry name" value="PTS_Sugar-EIIC/EIIB"/>
</dbReference>
<dbReference type="PANTHER" id="PTHR33989:SF4">
    <property type="entry name" value="PTS SYSTEM N,N'-DIACETYLCHITOBIOSE-SPECIFIC EIIC COMPONENT"/>
    <property type="match status" value="1"/>
</dbReference>
<evidence type="ECO:0000256" key="2">
    <source>
        <dbReference type="ARBA" id="ARBA00022448"/>
    </source>
</evidence>
<dbReference type="GO" id="GO:0005886">
    <property type="term" value="C:plasma membrane"/>
    <property type="evidence" value="ECO:0007669"/>
    <property type="project" value="UniProtKB-SubCell"/>
</dbReference>
<dbReference type="InterPro" id="IPR003352">
    <property type="entry name" value="PTS_EIIC"/>
</dbReference>
<evidence type="ECO:0000256" key="7">
    <source>
        <dbReference type="ARBA" id="ARBA00023136"/>
    </source>
</evidence>
<feature type="transmembrane region" description="Helical" evidence="9">
    <location>
        <begin position="179"/>
        <end position="199"/>
    </location>
</feature>
<protein>
    <recommendedName>
        <fullName evidence="8">Permease IIC component</fullName>
    </recommendedName>
</protein>
<evidence type="ECO:0000256" key="8">
    <source>
        <dbReference type="PIRNR" id="PIRNR006351"/>
    </source>
</evidence>
<dbReference type="PATRIC" id="fig|1423792.3.peg.237"/>
<evidence type="ECO:0000313" key="11">
    <source>
        <dbReference type="EMBL" id="KRL14580.1"/>
    </source>
</evidence>
<evidence type="ECO:0000256" key="3">
    <source>
        <dbReference type="ARBA" id="ARBA00022475"/>
    </source>
</evidence>
<feature type="transmembrane region" description="Helical" evidence="9">
    <location>
        <begin position="314"/>
        <end position="336"/>
    </location>
</feature>
<keyword evidence="6 9" id="KW-1133">Transmembrane helix</keyword>
<dbReference type="STRING" id="1423792.FD09_GL000233"/>
<evidence type="ECO:0000256" key="4">
    <source>
        <dbReference type="ARBA" id="ARBA00022597"/>
    </source>
</evidence>
<feature type="transmembrane region" description="Helical" evidence="9">
    <location>
        <begin position="135"/>
        <end position="158"/>
    </location>
</feature>
<keyword evidence="2 8" id="KW-0813">Transport</keyword>
<keyword evidence="5 9" id="KW-0812">Transmembrane</keyword>
<dbReference type="GO" id="GO:1901264">
    <property type="term" value="P:carbohydrate derivative transport"/>
    <property type="evidence" value="ECO:0007669"/>
    <property type="project" value="TreeGrafter"/>
</dbReference>
<evidence type="ECO:0000256" key="9">
    <source>
        <dbReference type="SAM" id="Phobius"/>
    </source>
</evidence>
<dbReference type="PANTHER" id="PTHR33989">
    <property type="match status" value="1"/>
</dbReference>
<feature type="transmembrane region" description="Helical" evidence="9">
    <location>
        <begin position="32"/>
        <end position="55"/>
    </location>
</feature>
<dbReference type="AlphaFoldDB" id="A0A0R1N8B6"/>
<feature type="transmembrane region" description="Helical" evidence="9">
    <location>
        <begin position="342"/>
        <end position="365"/>
    </location>
</feature>
<feature type="transmembrane region" description="Helical" evidence="9">
    <location>
        <begin position="75"/>
        <end position="97"/>
    </location>
</feature>
<dbReference type="GO" id="GO:0009401">
    <property type="term" value="P:phosphoenolpyruvate-dependent sugar phosphotransferase system"/>
    <property type="evidence" value="ECO:0007669"/>
    <property type="project" value="InterPro"/>
</dbReference>
<dbReference type="PROSITE" id="PS51105">
    <property type="entry name" value="PTS_EIIC_TYPE_3"/>
    <property type="match status" value="1"/>
</dbReference>
<keyword evidence="3 8" id="KW-1003">Cell membrane</keyword>
<evidence type="ECO:0000313" key="12">
    <source>
        <dbReference type="Proteomes" id="UP000051330"/>
    </source>
</evidence>
<feature type="transmembrane region" description="Helical" evidence="9">
    <location>
        <begin position="104"/>
        <end position="123"/>
    </location>
</feature>
<reference evidence="11 12" key="1">
    <citation type="journal article" date="2015" name="Genome Announc.">
        <title>Expanding the biotechnology potential of lactobacilli through comparative genomics of 213 strains and associated genera.</title>
        <authorList>
            <person name="Sun Z."/>
            <person name="Harris H.M."/>
            <person name="McCann A."/>
            <person name="Guo C."/>
            <person name="Argimon S."/>
            <person name="Zhang W."/>
            <person name="Yang X."/>
            <person name="Jeffery I.B."/>
            <person name="Cooney J.C."/>
            <person name="Kagawa T.F."/>
            <person name="Liu W."/>
            <person name="Song Y."/>
            <person name="Salvetti E."/>
            <person name="Wrobel A."/>
            <person name="Rasinkangas P."/>
            <person name="Parkhill J."/>
            <person name="Rea M.C."/>
            <person name="O'Sullivan O."/>
            <person name="Ritari J."/>
            <person name="Douillard F.P."/>
            <person name="Paul Ross R."/>
            <person name="Yang R."/>
            <person name="Briner A.E."/>
            <person name="Felis G.E."/>
            <person name="de Vos W.M."/>
            <person name="Barrangou R."/>
            <person name="Klaenhammer T.R."/>
            <person name="Caufield P.W."/>
            <person name="Cui Y."/>
            <person name="Zhang H."/>
            <person name="O'Toole P.W."/>
        </authorList>
    </citation>
    <scope>NUCLEOTIDE SEQUENCE [LARGE SCALE GENOMIC DNA]</scope>
    <source>
        <strain evidence="11 12">DSM 12744</strain>
    </source>
</reference>
<keyword evidence="12" id="KW-1185">Reference proteome</keyword>
<dbReference type="GO" id="GO:0008982">
    <property type="term" value="F:protein-N(PI)-phosphohistidine-sugar phosphotransferase activity"/>
    <property type="evidence" value="ECO:0007669"/>
    <property type="project" value="UniProtKB-UniRule"/>
</dbReference>
<feature type="transmembrane region" description="Helical" evidence="9">
    <location>
        <begin position="278"/>
        <end position="302"/>
    </location>
</feature>
<sequence>MAKEKTSFIDRILGVAGKIQENPYIKAVSSGLASLMPIIIIGSLLVIVTTIAAGISNPGYQKFLVDSGIKPLLQYPNLVTNGVLSIYTAFAIAYNLAQSQEQDGYMAGLLSIMAFLVVQPFNISKSGSVSLPIELLGAEGIFTAIVVALIVPVIMRFFKKHNLYIKMPNGVPEMITRSFAALTTGGAVLLIFFGVKIIFSQTSVETLPSLIKLLIQTPLKALGSSWIALVVIMAVVGLLWFFGIHGHLVALSVMLPVYLQMDLENLNAYQAGKPLPNIIGYSFINVYGAGAVVLFGLVFWLWRAQSERYRILSRLSAIPMLMGIGEPLAFGVPFVLNFTLLIPSAFSASINIILAYLATAVNILPRFNGVNIAGMPVLVNGFLVGGWRVALFQVFLCALNVAIWAPFVKRLDRTEYAQELANAQATDTQTEG</sequence>
<dbReference type="InterPro" id="IPR004796">
    <property type="entry name" value="PTS_IIC_cello"/>
</dbReference>
<evidence type="ECO:0000259" key="10">
    <source>
        <dbReference type="PROSITE" id="PS51105"/>
    </source>
</evidence>
<dbReference type="Proteomes" id="UP000051330">
    <property type="component" value="Unassembled WGS sequence"/>
</dbReference>
<evidence type="ECO:0000256" key="5">
    <source>
        <dbReference type="ARBA" id="ARBA00022692"/>
    </source>
</evidence>
<dbReference type="Pfam" id="PF02378">
    <property type="entry name" value="PTS_EIIC"/>
    <property type="match status" value="1"/>
</dbReference>
<comment type="subcellular location">
    <subcellularLocation>
        <location evidence="1">Cell membrane</location>
        <topology evidence="1">Multi-pass membrane protein</topology>
    </subcellularLocation>
</comment>
<comment type="function">
    <text evidence="8">The phosphoenolpyruvate-dependent sugar phosphotransferase system (PTS), a major carbohydrate active -transport system, catalyzes the phosphorylation of incoming sugar substrates concomitant with their translocation across the cell membrane.</text>
</comment>
<evidence type="ECO:0000256" key="1">
    <source>
        <dbReference type="ARBA" id="ARBA00004651"/>
    </source>
</evidence>
<gene>
    <name evidence="11" type="ORF">FD09_GL000233</name>
</gene>
<accession>A0A0R1N8B6</accession>
<feature type="transmembrane region" description="Helical" evidence="9">
    <location>
        <begin position="248"/>
        <end position="266"/>
    </location>
</feature>
<proteinExistence type="predicted"/>
<organism evidence="11 12">
    <name type="scientific">Schleiferilactobacillus perolens DSM 12744</name>
    <dbReference type="NCBI Taxonomy" id="1423792"/>
    <lineage>
        <taxon>Bacteria</taxon>
        <taxon>Bacillati</taxon>
        <taxon>Bacillota</taxon>
        <taxon>Bacilli</taxon>
        <taxon>Lactobacillales</taxon>
        <taxon>Lactobacillaceae</taxon>
        <taxon>Schleiferilactobacillus</taxon>
    </lineage>
</organism>
<dbReference type="NCBIfam" id="TIGR00410">
    <property type="entry name" value="lacE"/>
    <property type="match status" value="1"/>
</dbReference>
<dbReference type="EMBL" id="AZEC01000001">
    <property type="protein sequence ID" value="KRL14580.1"/>
    <property type="molecule type" value="Genomic_DNA"/>
</dbReference>
<evidence type="ECO:0000256" key="6">
    <source>
        <dbReference type="ARBA" id="ARBA00022989"/>
    </source>
</evidence>
<keyword evidence="4 8" id="KW-0762">Sugar transport</keyword>
<keyword evidence="7 8" id="KW-0472">Membrane</keyword>
<comment type="caution">
    <text evidence="11">The sequence shown here is derived from an EMBL/GenBank/DDBJ whole genome shotgun (WGS) entry which is preliminary data.</text>
</comment>
<dbReference type="RefSeq" id="WP_057817406.1">
    <property type="nucleotide sequence ID" value="NZ_AZEC01000001.1"/>
</dbReference>
<dbReference type="InterPro" id="IPR004501">
    <property type="entry name" value="PTS_EIIC_3"/>
</dbReference>
<name>A0A0R1N8B6_9LACO</name>
<feature type="transmembrane region" description="Helical" evidence="9">
    <location>
        <begin position="219"/>
        <end position="241"/>
    </location>
</feature>